<dbReference type="Proteomes" id="UP000193685">
    <property type="component" value="Unassembled WGS sequence"/>
</dbReference>
<sequence>MSAAISRARVRPDRALHQHWVDDCVQHVRDTHSNNDTKHGNNTLTRIQAQSRHSPVKLNGRDRFEKAAKNMFKLNKAHKVYSLAAYFTFHEPATSALMWKCSLMHHMKHNDSLFKRNFISMLSSPHLVEPSYTDYVVWRHAIQLGLQDDGFMQKLYEACCTRQLSEGHWKEFYTTWLMGLMSTEADHALQVYLWHRKLQRDGLGTGSIDWRRLCYAMCTSHSPSKLIYGLHSLLRQAGASPHFYMPVMDYLVSQRRFEEAHQAHLYFFEHADLPDYSAHCDALLRFHLQHSTPDVVQAFIRQLETLPQPLAQSTQQLIAGFHAVSQDYGQLSTKTDEDNYWAAALLALADAGNPLDPVLRRMQKLGCSLGPASLQACLFAARDLEHAKKLITKMMVQGFRVTARGYAILVRFIAKHGDGQKALKIVRACVERDARLADVEAVSKADTDFLYRNLILGLLEGRHFHQLETMHHDLVNGGQATSDTWNLLLRSRIVNFHMDDALAGLEEMSIQNLVVENATAEEFSMSLLRVRRPGSLPDVMDMADRRPHLVDIRLAIQAVSKCLRTGGRVQPEAWREICKRLGMYGEFKTLGTVMDWLIYQYGQLQDPNRKRFMRPTRTTSQLSPTHKDALLQRLLTQRDVGATVTRGFLTGKPVEALELLLRWSQHTLVDPEVVQARISVGIRALARKPTCRS</sequence>
<dbReference type="AlphaFoldDB" id="A0A1Y2FGV5"/>
<evidence type="ECO:0008006" key="3">
    <source>
        <dbReference type="Google" id="ProtNLM"/>
    </source>
</evidence>
<evidence type="ECO:0000313" key="1">
    <source>
        <dbReference type="EMBL" id="ORY83178.1"/>
    </source>
</evidence>
<dbReference type="EMBL" id="MCFI01000008">
    <property type="protein sequence ID" value="ORY83178.1"/>
    <property type="molecule type" value="Genomic_DNA"/>
</dbReference>
<protein>
    <recommendedName>
        <fullName evidence="3">Pentacotripeptide-repeat region of PRORP domain-containing protein</fullName>
    </recommendedName>
</protein>
<accession>A0A1Y2FGV5</accession>
<dbReference type="STRING" id="56484.A0A1Y2FGV5"/>
<organism evidence="1 2">
    <name type="scientific">Protomyces lactucae-debilis</name>
    <dbReference type="NCBI Taxonomy" id="2754530"/>
    <lineage>
        <taxon>Eukaryota</taxon>
        <taxon>Fungi</taxon>
        <taxon>Dikarya</taxon>
        <taxon>Ascomycota</taxon>
        <taxon>Taphrinomycotina</taxon>
        <taxon>Taphrinomycetes</taxon>
        <taxon>Taphrinales</taxon>
        <taxon>Protomycetaceae</taxon>
        <taxon>Protomyces</taxon>
    </lineage>
</organism>
<dbReference type="PANTHER" id="PTHR47939:SF1">
    <property type="entry name" value="OS04G0684500 PROTEIN"/>
    <property type="match status" value="1"/>
</dbReference>
<keyword evidence="2" id="KW-1185">Reference proteome</keyword>
<dbReference type="RefSeq" id="XP_040725759.1">
    <property type="nucleotide sequence ID" value="XM_040871752.1"/>
</dbReference>
<dbReference type="PANTHER" id="PTHR47939">
    <property type="entry name" value="MEMBRANE-ASSOCIATED SALT-INDUCIBLE PROTEIN-LIKE"/>
    <property type="match status" value="1"/>
</dbReference>
<dbReference type="OrthoDB" id="5366531at2759"/>
<name>A0A1Y2FGV5_PROLT</name>
<dbReference type="GeneID" id="63788351"/>
<dbReference type="InterPro" id="IPR011990">
    <property type="entry name" value="TPR-like_helical_dom_sf"/>
</dbReference>
<reference evidence="1 2" key="1">
    <citation type="submission" date="2016-07" db="EMBL/GenBank/DDBJ databases">
        <title>Pervasive Adenine N6-methylation of Active Genes in Fungi.</title>
        <authorList>
            <consortium name="DOE Joint Genome Institute"/>
            <person name="Mondo S.J."/>
            <person name="Dannebaum R.O."/>
            <person name="Kuo R.C."/>
            <person name="Labutti K."/>
            <person name="Haridas S."/>
            <person name="Kuo A."/>
            <person name="Salamov A."/>
            <person name="Ahrendt S.R."/>
            <person name="Lipzen A."/>
            <person name="Sullivan W."/>
            <person name="Andreopoulos W.B."/>
            <person name="Clum A."/>
            <person name="Lindquist E."/>
            <person name="Daum C."/>
            <person name="Ramamoorthy G.K."/>
            <person name="Gryganskyi A."/>
            <person name="Culley D."/>
            <person name="Magnuson J.K."/>
            <person name="James T.Y."/>
            <person name="O'Malley M.A."/>
            <person name="Stajich J.E."/>
            <person name="Spatafora J.W."/>
            <person name="Visel A."/>
            <person name="Grigoriev I.V."/>
        </authorList>
    </citation>
    <scope>NUCLEOTIDE SEQUENCE [LARGE SCALE GENOMIC DNA]</scope>
    <source>
        <strain evidence="1 2">12-1054</strain>
    </source>
</reference>
<dbReference type="Gene3D" id="1.25.40.10">
    <property type="entry name" value="Tetratricopeptide repeat domain"/>
    <property type="match status" value="1"/>
</dbReference>
<comment type="caution">
    <text evidence="1">The sequence shown here is derived from an EMBL/GenBank/DDBJ whole genome shotgun (WGS) entry which is preliminary data.</text>
</comment>
<evidence type="ECO:0000313" key="2">
    <source>
        <dbReference type="Proteomes" id="UP000193685"/>
    </source>
</evidence>
<proteinExistence type="predicted"/>
<gene>
    <name evidence="1" type="ORF">BCR37DRAFT_398294</name>
</gene>
<dbReference type="OMA" id="RVQPEAW"/>
<dbReference type="InterPro" id="IPR050667">
    <property type="entry name" value="PPR-containing_protein"/>
</dbReference>